<dbReference type="Pfam" id="PF13683">
    <property type="entry name" value="rve_3"/>
    <property type="match status" value="1"/>
</dbReference>
<dbReference type="Pfam" id="PF13565">
    <property type="entry name" value="HTH_32"/>
    <property type="match status" value="1"/>
</dbReference>
<dbReference type="OrthoDB" id="568335at2"/>
<dbReference type="InterPro" id="IPR036397">
    <property type="entry name" value="RNaseH_sf"/>
</dbReference>
<dbReference type="InterPro" id="IPR054353">
    <property type="entry name" value="IstA-like_C"/>
</dbReference>
<dbReference type="PROSITE" id="PS50994">
    <property type="entry name" value="INTEGRASE"/>
    <property type="match status" value="1"/>
</dbReference>
<feature type="domain" description="Integrase catalytic" evidence="5">
    <location>
        <begin position="135"/>
        <end position="309"/>
    </location>
</feature>
<dbReference type="STRING" id="216594.MMAR_1373"/>
<evidence type="ECO:0000256" key="3">
    <source>
        <dbReference type="ARBA" id="ARBA00023163"/>
    </source>
</evidence>
<dbReference type="PANTHER" id="PTHR35004:SF7">
    <property type="entry name" value="INTEGRASE PROTEIN"/>
    <property type="match status" value="1"/>
</dbReference>
<gene>
    <name evidence="6" type="ordered locus">MMAR_1373</name>
</gene>
<name>B2HFI7_MYCMM</name>
<dbReference type="InterPro" id="IPR053721">
    <property type="entry name" value="Fimbrial_Adhesin_Reg"/>
</dbReference>
<dbReference type="InterPro" id="IPR009057">
    <property type="entry name" value="Homeodomain-like_sf"/>
</dbReference>
<evidence type="ECO:0000256" key="1">
    <source>
        <dbReference type="ARBA" id="ARBA00009277"/>
    </source>
</evidence>
<organism evidence="6 7">
    <name type="scientific">Mycobacterium marinum (strain ATCC BAA-535 / M)</name>
    <dbReference type="NCBI Taxonomy" id="216594"/>
    <lineage>
        <taxon>Bacteria</taxon>
        <taxon>Bacillati</taxon>
        <taxon>Actinomycetota</taxon>
        <taxon>Actinomycetes</taxon>
        <taxon>Mycobacteriales</taxon>
        <taxon>Mycobacteriaceae</taxon>
        <taxon>Mycobacterium</taxon>
        <taxon>Mycobacterium ulcerans group</taxon>
    </lineage>
</organism>
<evidence type="ECO:0000313" key="7">
    <source>
        <dbReference type="Proteomes" id="UP000001190"/>
    </source>
</evidence>
<dbReference type="Pfam" id="PF22483">
    <property type="entry name" value="Mu-transpos_C_2"/>
    <property type="match status" value="1"/>
</dbReference>
<keyword evidence="3" id="KW-0804">Transcription</keyword>
<evidence type="ECO:0000259" key="5">
    <source>
        <dbReference type="PROSITE" id="PS50994"/>
    </source>
</evidence>
<evidence type="ECO:0000313" key="6">
    <source>
        <dbReference type="EMBL" id="ACC39832.1"/>
    </source>
</evidence>
<keyword evidence="7" id="KW-1185">Reference proteome</keyword>
<keyword evidence="2" id="KW-0805">Transcription regulation</keyword>
<dbReference type="HOGENOM" id="CLU_027402_15_3_11"/>
<dbReference type="PANTHER" id="PTHR35004">
    <property type="entry name" value="TRANSPOSASE RV3428C-RELATED"/>
    <property type="match status" value="1"/>
</dbReference>
<dbReference type="Gene3D" id="1.10.10.2690">
    <property type="match status" value="1"/>
</dbReference>
<dbReference type="SUPFAM" id="SSF46689">
    <property type="entry name" value="Homeodomain-like"/>
    <property type="match status" value="1"/>
</dbReference>
<dbReference type="NCBIfam" id="NF033577">
    <property type="entry name" value="transpos_IS481"/>
    <property type="match status" value="1"/>
</dbReference>
<evidence type="ECO:0000256" key="2">
    <source>
        <dbReference type="ARBA" id="ARBA00023015"/>
    </source>
</evidence>
<dbReference type="RefSeq" id="WP_012393239.1">
    <property type="nucleotide sequence ID" value="NC_010612.1"/>
</dbReference>
<accession>B2HFI7</accession>
<protein>
    <submittedName>
        <fullName evidence="6">Transposase for ISMyma05</fullName>
    </submittedName>
</protein>
<dbReference type="GO" id="GO:0015074">
    <property type="term" value="P:DNA integration"/>
    <property type="evidence" value="ECO:0007669"/>
    <property type="project" value="InterPro"/>
</dbReference>
<sequence>MLQELRMSEMRYRAVLEVLDGAPVTAVARRFGVSRQTVHAWLRRYAEEGAALNLEDRSSRPHRCPHQMPVEVEARVLTLRDAHPRWGPTRIVYELQRDGVPVVPGRSSVYRALVRNGRIDPAKRRRRRSDYKRWERGRPMELWQMDVVGGLHLRDGIEVKVVTGIDDNSRFVVSAKVVARATARPVCAALLEALRRHGVPEQILTDNGKVFTGRFGPGGSSAEVLFDRVCVENGIGHLLTAPRSPTTTGKVERLHKTMRAEIFAEVDGVFDAIAELQAAIDRWVQYYNTARPHQSLGMVAPAARFALAAGPDLSVVEPVAAVPAEGQHPGALVDLRDAGVRRWVNRHGSISVAGFRYRVPIVLAGEPVSVVVADNLVSIYHHDVLVASHVQHRKTDNTTGVVRQGRRTARPVTSGIVVTRVVDSNGDVSFAGTMYRAGRVWRGKQVEVSIVAESVQIACAGAIVRTHAIRHDRAKEHGAFATPHGRPRKPRQDAPEGPGVKATPLRGRPEGRALTPAP</sequence>
<comment type="similarity">
    <text evidence="1">Belongs to the transposase IS21/IS408/IS1162 family.</text>
</comment>
<dbReference type="Gene3D" id="3.30.420.10">
    <property type="entry name" value="Ribonuclease H-like superfamily/Ribonuclease H"/>
    <property type="match status" value="1"/>
</dbReference>
<dbReference type="GO" id="GO:0003676">
    <property type="term" value="F:nucleic acid binding"/>
    <property type="evidence" value="ECO:0007669"/>
    <property type="project" value="InterPro"/>
</dbReference>
<dbReference type="eggNOG" id="COG2801">
    <property type="taxonomic scope" value="Bacteria"/>
</dbReference>
<dbReference type="InterPro" id="IPR001584">
    <property type="entry name" value="Integrase_cat-core"/>
</dbReference>
<dbReference type="AlphaFoldDB" id="B2HFI7"/>
<evidence type="ECO:0000256" key="4">
    <source>
        <dbReference type="SAM" id="MobiDB-lite"/>
    </source>
</evidence>
<dbReference type="EMBL" id="CP000854">
    <property type="protein sequence ID" value="ACC39832.1"/>
    <property type="molecule type" value="Genomic_DNA"/>
</dbReference>
<dbReference type="InterPro" id="IPR012337">
    <property type="entry name" value="RNaseH-like_sf"/>
</dbReference>
<reference evidence="6 7" key="1">
    <citation type="journal article" date="2008" name="Genome Res.">
        <title>Insights from the complete genome sequence of Mycobacterium marinum on the evolution of Mycobacterium tuberculosis.</title>
        <authorList>
            <person name="Stinear T.P."/>
            <person name="Seemann T."/>
            <person name="Harrison P.F."/>
            <person name="Jenkin G.A."/>
            <person name="Davies J.K."/>
            <person name="Johnson P.D."/>
            <person name="Abdellah Z."/>
            <person name="Arrowsmith C."/>
            <person name="Chillingworth T."/>
            <person name="Churcher C."/>
            <person name="Clarke K."/>
            <person name="Cronin A."/>
            <person name="Davis P."/>
            <person name="Goodhead I."/>
            <person name="Holroyd N."/>
            <person name="Jagels K."/>
            <person name="Lord A."/>
            <person name="Moule S."/>
            <person name="Mungall K."/>
            <person name="Norbertczak H."/>
            <person name="Quail M.A."/>
            <person name="Rabbinowitsch E."/>
            <person name="Walker D."/>
            <person name="White B."/>
            <person name="Whitehead S."/>
            <person name="Small P.L."/>
            <person name="Brosch R."/>
            <person name="Ramakrishnan L."/>
            <person name="Fischbach M.A."/>
            <person name="Parkhill J."/>
            <person name="Cole S.T."/>
        </authorList>
    </citation>
    <scope>NUCLEOTIDE SEQUENCE [LARGE SCALE GENOMIC DNA]</scope>
    <source>
        <strain evidence="7">ATCC BAA-535 / M</strain>
    </source>
</reference>
<dbReference type="KEGG" id="mmi:MMAR_1373"/>
<dbReference type="InterPro" id="IPR047656">
    <property type="entry name" value="IS481-like_transpos"/>
</dbReference>
<dbReference type="SUPFAM" id="SSF53098">
    <property type="entry name" value="Ribonuclease H-like"/>
    <property type="match status" value="1"/>
</dbReference>
<feature type="region of interest" description="Disordered" evidence="4">
    <location>
        <begin position="477"/>
        <end position="518"/>
    </location>
</feature>
<proteinExistence type="inferred from homology"/>
<dbReference type="Proteomes" id="UP000001190">
    <property type="component" value="Chromosome"/>
</dbReference>